<dbReference type="Proteomes" id="UP000184497">
    <property type="component" value="Unassembled WGS sequence"/>
</dbReference>
<dbReference type="STRING" id="564117.SAMN05216369_3536"/>
<dbReference type="Gene3D" id="1.10.1220.10">
    <property type="entry name" value="Met repressor-like"/>
    <property type="match status" value="1"/>
</dbReference>
<dbReference type="EMBL" id="FRAQ01000008">
    <property type="protein sequence ID" value="SHK90171.1"/>
    <property type="molecule type" value="Genomic_DNA"/>
</dbReference>
<sequence length="87" mass="9823">MTKPNFDLNDDFVKGAEDRASEHKAKPRDNLVMLNSRVPKELRDRLKFAALIHDRSNGSIVIEALENWLNAAESKEPKSTAFDNDGL</sequence>
<keyword evidence="3" id="KW-1185">Reference proteome</keyword>
<dbReference type="SUPFAM" id="SSF47598">
    <property type="entry name" value="Ribbon-helix-helix"/>
    <property type="match status" value="1"/>
</dbReference>
<dbReference type="InterPro" id="IPR013321">
    <property type="entry name" value="Arc_rbn_hlx_hlx"/>
</dbReference>
<dbReference type="RefSeq" id="WP_072799881.1">
    <property type="nucleotide sequence ID" value="NZ_FRAQ01000008.1"/>
</dbReference>
<protein>
    <recommendedName>
        <fullName evidence="4">Arc-like DNA binding domain-containing protein</fullName>
    </recommendedName>
</protein>
<evidence type="ECO:0000313" key="3">
    <source>
        <dbReference type="Proteomes" id="UP000184497"/>
    </source>
</evidence>
<feature type="compositionally biased region" description="Basic and acidic residues" evidence="1">
    <location>
        <begin position="11"/>
        <end position="24"/>
    </location>
</feature>
<dbReference type="InterPro" id="IPR010985">
    <property type="entry name" value="Ribbon_hlx_hlx"/>
</dbReference>
<name>A0A1M6W8X6_9GAMM</name>
<organism evidence="2 3">
    <name type="scientific">Marinobacter antarcticus</name>
    <dbReference type="NCBI Taxonomy" id="564117"/>
    <lineage>
        <taxon>Bacteria</taxon>
        <taxon>Pseudomonadati</taxon>
        <taxon>Pseudomonadota</taxon>
        <taxon>Gammaproteobacteria</taxon>
        <taxon>Pseudomonadales</taxon>
        <taxon>Marinobacteraceae</taxon>
        <taxon>Marinobacter</taxon>
    </lineage>
</organism>
<dbReference type="OrthoDB" id="7066040at2"/>
<accession>A0A1M6W8X6</accession>
<evidence type="ECO:0000313" key="2">
    <source>
        <dbReference type="EMBL" id="SHK90171.1"/>
    </source>
</evidence>
<evidence type="ECO:0008006" key="4">
    <source>
        <dbReference type="Google" id="ProtNLM"/>
    </source>
</evidence>
<reference evidence="3" key="1">
    <citation type="submission" date="2016-11" db="EMBL/GenBank/DDBJ databases">
        <authorList>
            <person name="Varghese N."/>
            <person name="Submissions S."/>
        </authorList>
    </citation>
    <scope>NUCLEOTIDE SEQUENCE [LARGE SCALE GENOMIC DNA]</scope>
    <source>
        <strain evidence="3">CGMCC 1.10835</strain>
    </source>
</reference>
<dbReference type="AlphaFoldDB" id="A0A1M6W8X6"/>
<proteinExistence type="predicted"/>
<gene>
    <name evidence="2" type="ORF">SAMN05216369_3536</name>
</gene>
<dbReference type="GO" id="GO:0006355">
    <property type="term" value="P:regulation of DNA-templated transcription"/>
    <property type="evidence" value="ECO:0007669"/>
    <property type="project" value="InterPro"/>
</dbReference>
<evidence type="ECO:0000256" key="1">
    <source>
        <dbReference type="SAM" id="MobiDB-lite"/>
    </source>
</evidence>
<feature type="region of interest" description="Disordered" evidence="1">
    <location>
        <begin position="1"/>
        <end position="24"/>
    </location>
</feature>